<gene>
    <name evidence="8" type="ORF">F3Y22_tig00111402pilonHSYRG01086</name>
</gene>
<dbReference type="GO" id="GO:0005524">
    <property type="term" value="F:ATP binding"/>
    <property type="evidence" value="ECO:0007669"/>
    <property type="project" value="UniProtKB-KW"/>
</dbReference>
<evidence type="ECO:0000259" key="7">
    <source>
        <dbReference type="PROSITE" id="PS51192"/>
    </source>
</evidence>
<evidence type="ECO:0000313" key="8">
    <source>
        <dbReference type="EMBL" id="KAE8679253.1"/>
    </source>
</evidence>
<evidence type="ECO:0000256" key="3">
    <source>
        <dbReference type="ARBA" id="ARBA00022801"/>
    </source>
</evidence>
<protein>
    <submittedName>
        <fullName evidence="8">DEAD-box ATP-dependent RNA helicase 3</fullName>
    </submittedName>
</protein>
<dbReference type="Pfam" id="PF00270">
    <property type="entry name" value="DEAD"/>
    <property type="match status" value="1"/>
</dbReference>
<keyword evidence="4 8" id="KW-0347">Helicase</keyword>
<evidence type="ECO:0000256" key="4">
    <source>
        <dbReference type="ARBA" id="ARBA00022806"/>
    </source>
</evidence>
<dbReference type="Proteomes" id="UP000436088">
    <property type="component" value="Unassembled WGS sequence"/>
</dbReference>
<keyword evidence="5" id="KW-0067">ATP-binding</keyword>
<dbReference type="GO" id="GO:0016787">
    <property type="term" value="F:hydrolase activity"/>
    <property type="evidence" value="ECO:0007669"/>
    <property type="project" value="UniProtKB-KW"/>
</dbReference>
<dbReference type="PANTHER" id="PTHR47959:SF1">
    <property type="entry name" value="ATP-DEPENDENT RNA HELICASE DBPA"/>
    <property type="match status" value="1"/>
</dbReference>
<keyword evidence="2" id="KW-0547">Nucleotide-binding</keyword>
<reference evidence="8" key="1">
    <citation type="submission" date="2019-09" db="EMBL/GenBank/DDBJ databases">
        <title>Draft genome information of white flower Hibiscus syriacus.</title>
        <authorList>
            <person name="Kim Y.-M."/>
        </authorList>
    </citation>
    <scope>NUCLEOTIDE SEQUENCE [LARGE SCALE GENOMIC DNA]</scope>
    <source>
        <strain evidence="8">YM2019G1</strain>
    </source>
</reference>
<dbReference type="CDD" id="cd00268">
    <property type="entry name" value="DEADc"/>
    <property type="match status" value="1"/>
</dbReference>
<dbReference type="InterPro" id="IPR014001">
    <property type="entry name" value="Helicase_ATP-bd"/>
</dbReference>
<evidence type="ECO:0000256" key="2">
    <source>
        <dbReference type="ARBA" id="ARBA00022741"/>
    </source>
</evidence>
<comment type="caution">
    <text evidence="8">The sequence shown here is derived from an EMBL/GenBank/DDBJ whole genome shotgun (WGS) entry which is preliminary data.</text>
</comment>
<feature type="domain" description="Helicase ATP-binding" evidence="7">
    <location>
        <begin position="126"/>
        <end position="274"/>
    </location>
</feature>
<sequence>MASFLSSIHHTPSLEHPSSASNRRIKPTAPTSSFSFPSKSQFNSLVRVGKSLLFVPRAFAPPPPSSVLSEQAFNDISLIQNQEDQYVHDTPPDQLDISKLGLPQRLLDSLHNRDITHLFPIQRVVLVPALQGRDIIARAKTGTGKTLAFGIPIIKRLTEDSTRRTYGWLPRVLVLAPTRELAKQRNALCRGVDVVVGTPGRIIDLIESNYLKLGEVEYLVLDEADQMLAVGFEEAVEQILENLPSKRQSMLFSATMPSWVKKLAKKYLDSPLNVDLHRKNSLTDDDSCTGTILLT</sequence>
<feature type="compositionally biased region" description="Polar residues" evidence="6">
    <location>
        <begin position="1"/>
        <end position="22"/>
    </location>
</feature>
<dbReference type="InterPro" id="IPR011545">
    <property type="entry name" value="DEAD/DEAH_box_helicase_dom"/>
</dbReference>
<dbReference type="GO" id="GO:0003724">
    <property type="term" value="F:RNA helicase activity"/>
    <property type="evidence" value="ECO:0007669"/>
    <property type="project" value="TreeGrafter"/>
</dbReference>
<keyword evidence="3" id="KW-0378">Hydrolase</keyword>
<evidence type="ECO:0000313" key="9">
    <source>
        <dbReference type="Proteomes" id="UP000436088"/>
    </source>
</evidence>
<dbReference type="InterPro" id="IPR044742">
    <property type="entry name" value="DEAD/DEAH_RhlB"/>
</dbReference>
<evidence type="ECO:0000256" key="1">
    <source>
        <dbReference type="ARBA" id="ARBA00006517"/>
    </source>
</evidence>
<name>A0A6A2XUD7_HIBSY</name>
<dbReference type="SUPFAM" id="SSF52540">
    <property type="entry name" value="P-loop containing nucleoside triphosphate hydrolases"/>
    <property type="match status" value="1"/>
</dbReference>
<dbReference type="GO" id="GO:0003676">
    <property type="term" value="F:nucleic acid binding"/>
    <property type="evidence" value="ECO:0007669"/>
    <property type="project" value="InterPro"/>
</dbReference>
<dbReference type="SMART" id="SM00487">
    <property type="entry name" value="DEXDc"/>
    <property type="match status" value="1"/>
</dbReference>
<feature type="region of interest" description="Disordered" evidence="6">
    <location>
        <begin position="1"/>
        <end position="36"/>
    </location>
</feature>
<keyword evidence="9" id="KW-1185">Reference proteome</keyword>
<comment type="similarity">
    <text evidence="1">Belongs to the DEAD box helicase family. DDX21/DDX50 subfamily.</text>
</comment>
<proteinExistence type="inferred from homology"/>
<organism evidence="8 9">
    <name type="scientific">Hibiscus syriacus</name>
    <name type="common">Rose of Sharon</name>
    <dbReference type="NCBI Taxonomy" id="106335"/>
    <lineage>
        <taxon>Eukaryota</taxon>
        <taxon>Viridiplantae</taxon>
        <taxon>Streptophyta</taxon>
        <taxon>Embryophyta</taxon>
        <taxon>Tracheophyta</taxon>
        <taxon>Spermatophyta</taxon>
        <taxon>Magnoliopsida</taxon>
        <taxon>eudicotyledons</taxon>
        <taxon>Gunneridae</taxon>
        <taxon>Pentapetalae</taxon>
        <taxon>rosids</taxon>
        <taxon>malvids</taxon>
        <taxon>Malvales</taxon>
        <taxon>Malvaceae</taxon>
        <taxon>Malvoideae</taxon>
        <taxon>Hibiscus</taxon>
    </lineage>
</organism>
<dbReference type="AlphaFoldDB" id="A0A6A2XUD7"/>
<dbReference type="InterPro" id="IPR050079">
    <property type="entry name" value="DEAD_box_RNA_helicase"/>
</dbReference>
<evidence type="ECO:0000256" key="5">
    <source>
        <dbReference type="ARBA" id="ARBA00022840"/>
    </source>
</evidence>
<accession>A0A6A2XUD7</accession>
<dbReference type="PROSITE" id="PS51192">
    <property type="entry name" value="HELICASE_ATP_BIND_1"/>
    <property type="match status" value="1"/>
</dbReference>
<dbReference type="EMBL" id="VEPZ02001331">
    <property type="protein sequence ID" value="KAE8679253.1"/>
    <property type="molecule type" value="Genomic_DNA"/>
</dbReference>
<dbReference type="Gene3D" id="3.40.50.300">
    <property type="entry name" value="P-loop containing nucleotide triphosphate hydrolases"/>
    <property type="match status" value="2"/>
</dbReference>
<dbReference type="GO" id="GO:0005829">
    <property type="term" value="C:cytosol"/>
    <property type="evidence" value="ECO:0007669"/>
    <property type="project" value="TreeGrafter"/>
</dbReference>
<evidence type="ECO:0000256" key="6">
    <source>
        <dbReference type="SAM" id="MobiDB-lite"/>
    </source>
</evidence>
<dbReference type="InterPro" id="IPR027417">
    <property type="entry name" value="P-loop_NTPase"/>
</dbReference>
<dbReference type="PANTHER" id="PTHR47959">
    <property type="entry name" value="ATP-DEPENDENT RNA HELICASE RHLE-RELATED"/>
    <property type="match status" value="1"/>
</dbReference>